<proteinExistence type="inferred from homology"/>
<evidence type="ECO:0000256" key="17">
    <source>
        <dbReference type="ARBA" id="ARBA00048528"/>
    </source>
</evidence>
<comment type="pathway">
    <text evidence="5">Sphingolipid metabolism.</text>
</comment>
<dbReference type="PANTHER" id="PTHR13693">
    <property type="entry name" value="CLASS II AMINOTRANSFERASE/8-AMINO-7-OXONONANOATE SYNTHASE"/>
    <property type="match status" value="1"/>
</dbReference>
<evidence type="ECO:0000313" key="21">
    <source>
        <dbReference type="Proteomes" id="UP000053611"/>
    </source>
</evidence>
<evidence type="ECO:0000256" key="14">
    <source>
        <dbReference type="ARBA" id="ARBA00023098"/>
    </source>
</evidence>
<reference evidence="20 21" key="1">
    <citation type="submission" date="2015-03" db="EMBL/GenBank/DDBJ databases">
        <title>Genomics and transcriptomics of the oil-accumulating basidiomycete yeast T. oleaginosus allow insights into substrate utilization and the diverse evolutionary trajectories of mating systems in fungi.</title>
        <authorList>
            <consortium name="DOE Joint Genome Institute"/>
            <person name="Kourist R."/>
            <person name="Kracht O."/>
            <person name="Bracharz F."/>
            <person name="Lipzen A."/>
            <person name="Nolan M."/>
            <person name="Ohm R."/>
            <person name="Grigoriev I."/>
            <person name="Sun S."/>
            <person name="Heitman J."/>
            <person name="Bruck T."/>
            <person name="Nowrousian M."/>
        </authorList>
    </citation>
    <scope>NUCLEOTIDE SEQUENCE [LARGE SCALE GENOMIC DNA]</scope>
    <source>
        <strain evidence="20 21">IBC0246</strain>
    </source>
</reference>
<evidence type="ECO:0000256" key="8">
    <source>
        <dbReference type="ARBA" id="ARBA00022679"/>
    </source>
</evidence>
<dbReference type="InterPro" id="IPR004839">
    <property type="entry name" value="Aminotransferase_I/II_large"/>
</dbReference>
<dbReference type="SUPFAM" id="SSF53383">
    <property type="entry name" value="PLP-dependent transferases"/>
    <property type="match status" value="1"/>
</dbReference>
<feature type="region of interest" description="Disordered" evidence="18">
    <location>
        <begin position="1"/>
        <end position="84"/>
    </location>
</feature>
<keyword evidence="12" id="KW-0746">Sphingolipid metabolism</keyword>
<dbReference type="EMBL" id="KQ087200">
    <property type="protein sequence ID" value="KLT42873.1"/>
    <property type="molecule type" value="Genomic_DNA"/>
</dbReference>
<dbReference type="AlphaFoldDB" id="A0A0J0XP24"/>
<keyword evidence="16" id="KW-0012">Acyltransferase</keyword>
<evidence type="ECO:0000256" key="2">
    <source>
        <dbReference type="ARBA" id="ARBA00004240"/>
    </source>
</evidence>
<evidence type="ECO:0000256" key="9">
    <source>
        <dbReference type="ARBA" id="ARBA00022692"/>
    </source>
</evidence>
<keyword evidence="8 20" id="KW-0808">Transferase</keyword>
<dbReference type="GO" id="GO:0017059">
    <property type="term" value="C:serine palmitoyltransferase complex"/>
    <property type="evidence" value="ECO:0007669"/>
    <property type="project" value="TreeGrafter"/>
</dbReference>
<dbReference type="CDD" id="cd06454">
    <property type="entry name" value="KBL_like"/>
    <property type="match status" value="1"/>
</dbReference>
<dbReference type="GO" id="GO:0016020">
    <property type="term" value="C:membrane"/>
    <property type="evidence" value="ECO:0007669"/>
    <property type="project" value="UniProtKB-SubCell"/>
</dbReference>
<comment type="cofactor">
    <cofactor evidence="1">
        <name>pyridoxal 5'-phosphate</name>
        <dbReference type="ChEBI" id="CHEBI:597326"/>
    </cofactor>
</comment>
<dbReference type="PANTHER" id="PTHR13693:SF3">
    <property type="entry name" value="LD36009P"/>
    <property type="match status" value="1"/>
</dbReference>
<dbReference type="InterPro" id="IPR015422">
    <property type="entry name" value="PyrdxlP-dep_Trfase_small"/>
</dbReference>
<dbReference type="InterPro" id="IPR015424">
    <property type="entry name" value="PyrdxlP-dep_Trfase"/>
</dbReference>
<comment type="catalytic activity">
    <reaction evidence="17">
        <text>L-serine + hexadecanoyl-CoA + H(+) = 3-oxosphinganine + CO2 + CoA</text>
        <dbReference type="Rhea" id="RHEA:14761"/>
        <dbReference type="ChEBI" id="CHEBI:15378"/>
        <dbReference type="ChEBI" id="CHEBI:16526"/>
        <dbReference type="ChEBI" id="CHEBI:33384"/>
        <dbReference type="ChEBI" id="CHEBI:57287"/>
        <dbReference type="ChEBI" id="CHEBI:57379"/>
        <dbReference type="ChEBI" id="CHEBI:58299"/>
        <dbReference type="EC" id="2.3.1.50"/>
    </reaction>
</comment>
<dbReference type="FunFam" id="3.40.640.10:FF:000047">
    <property type="entry name" value="serine palmitoyltransferase 2 isoform X1"/>
    <property type="match status" value="1"/>
</dbReference>
<dbReference type="STRING" id="879819.A0A0J0XP24"/>
<dbReference type="InterPro" id="IPR015421">
    <property type="entry name" value="PyrdxlP-dep_Trfase_major"/>
</dbReference>
<dbReference type="OrthoDB" id="65434at2759"/>
<dbReference type="EC" id="2.3.1.50" evidence="7"/>
<dbReference type="Proteomes" id="UP000053611">
    <property type="component" value="Unassembled WGS sequence"/>
</dbReference>
<dbReference type="Pfam" id="PF00155">
    <property type="entry name" value="Aminotran_1_2"/>
    <property type="match status" value="2"/>
</dbReference>
<gene>
    <name evidence="20" type="ORF">CC85DRAFT_296292</name>
</gene>
<dbReference type="InterPro" id="IPR050087">
    <property type="entry name" value="AON_synthase_class-II"/>
</dbReference>
<evidence type="ECO:0000256" key="6">
    <source>
        <dbReference type="ARBA" id="ARBA00008392"/>
    </source>
</evidence>
<dbReference type="GO" id="GO:0004758">
    <property type="term" value="F:serine C-palmitoyltransferase activity"/>
    <property type="evidence" value="ECO:0007669"/>
    <property type="project" value="UniProtKB-EC"/>
</dbReference>
<evidence type="ECO:0000256" key="3">
    <source>
        <dbReference type="ARBA" id="ARBA00004370"/>
    </source>
</evidence>
<dbReference type="GO" id="GO:0046513">
    <property type="term" value="P:ceramide biosynthetic process"/>
    <property type="evidence" value="ECO:0007669"/>
    <property type="project" value="TreeGrafter"/>
</dbReference>
<keyword evidence="10" id="KW-0256">Endoplasmic reticulum</keyword>
<evidence type="ECO:0000256" key="18">
    <source>
        <dbReference type="SAM" id="MobiDB-lite"/>
    </source>
</evidence>
<accession>A0A0J0XP24</accession>
<dbReference type="GO" id="GO:0005783">
    <property type="term" value="C:endoplasmic reticulum"/>
    <property type="evidence" value="ECO:0007669"/>
    <property type="project" value="UniProtKB-SubCell"/>
</dbReference>
<evidence type="ECO:0000256" key="15">
    <source>
        <dbReference type="ARBA" id="ARBA00023136"/>
    </source>
</evidence>
<evidence type="ECO:0000256" key="5">
    <source>
        <dbReference type="ARBA" id="ARBA00004991"/>
    </source>
</evidence>
<evidence type="ECO:0000313" key="20">
    <source>
        <dbReference type="EMBL" id="KLT42873.1"/>
    </source>
</evidence>
<evidence type="ECO:0000259" key="19">
    <source>
        <dbReference type="Pfam" id="PF00155"/>
    </source>
</evidence>
<feature type="domain" description="Aminotransferase class I/classII large" evidence="19">
    <location>
        <begin position="605"/>
        <end position="703"/>
    </location>
</feature>
<evidence type="ECO:0000256" key="13">
    <source>
        <dbReference type="ARBA" id="ARBA00022989"/>
    </source>
</evidence>
<comment type="similarity">
    <text evidence="6">Belongs to the class-II pyridoxal-phosphate-dependent aminotransferase family.</text>
</comment>
<evidence type="ECO:0000256" key="16">
    <source>
        <dbReference type="ARBA" id="ARBA00023315"/>
    </source>
</evidence>
<comment type="subcellular location">
    <subcellularLocation>
        <location evidence="2">Endoplasmic reticulum</location>
    </subcellularLocation>
    <subcellularLocation>
        <location evidence="3">Membrane</location>
    </subcellularLocation>
</comment>
<evidence type="ECO:0000256" key="10">
    <source>
        <dbReference type="ARBA" id="ARBA00022824"/>
    </source>
</evidence>
<evidence type="ECO:0000256" key="12">
    <source>
        <dbReference type="ARBA" id="ARBA00022919"/>
    </source>
</evidence>
<evidence type="ECO:0000256" key="4">
    <source>
        <dbReference type="ARBA" id="ARBA00004760"/>
    </source>
</evidence>
<evidence type="ECO:0000256" key="11">
    <source>
        <dbReference type="ARBA" id="ARBA00022898"/>
    </source>
</evidence>
<evidence type="ECO:0000256" key="1">
    <source>
        <dbReference type="ARBA" id="ARBA00001933"/>
    </source>
</evidence>
<comment type="pathway">
    <text evidence="4">Lipid metabolism; sphingolipid metabolism.</text>
</comment>
<keyword evidence="11" id="KW-0663">Pyridoxal phosphate</keyword>
<feature type="compositionally biased region" description="Low complexity" evidence="18">
    <location>
        <begin position="9"/>
        <end position="35"/>
    </location>
</feature>
<dbReference type="GO" id="GO:0046512">
    <property type="term" value="P:sphingosine biosynthetic process"/>
    <property type="evidence" value="ECO:0007669"/>
    <property type="project" value="TreeGrafter"/>
</dbReference>
<keyword evidence="13" id="KW-1133">Transmembrane helix</keyword>
<organism evidence="20 21">
    <name type="scientific">Cutaneotrichosporon oleaginosum</name>
    <dbReference type="NCBI Taxonomy" id="879819"/>
    <lineage>
        <taxon>Eukaryota</taxon>
        <taxon>Fungi</taxon>
        <taxon>Dikarya</taxon>
        <taxon>Basidiomycota</taxon>
        <taxon>Agaricomycotina</taxon>
        <taxon>Tremellomycetes</taxon>
        <taxon>Trichosporonales</taxon>
        <taxon>Trichosporonaceae</taxon>
        <taxon>Cutaneotrichosporon</taxon>
    </lineage>
</organism>
<protein>
    <recommendedName>
        <fullName evidence="7">serine C-palmitoyltransferase</fullName>
        <ecNumber evidence="7">2.3.1.50</ecNumber>
    </recommendedName>
</protein>
<keyword evidence="21" id="KW-1185">Reference proteome</keyword>
<keyword evidence="9" id="KW-0812">Transmembrane</keyword>
<evidence type="ECO:0000256" key="7">
    <source>
        <dbReference type="ARBA" id="ARBA00013220"/>
    </source>
</evidence>
<dbReference type="Gene3D" id="3.40.640.10">
    <property type="entry name" value="Type I PLP-dependent aspartate aminotransferase-like (Major domain)"/>
    <property type="match status" value="1"/>
</dbReference>
<name>A0A0J0XP24_9TREE</name>
<sequence>MGRAGRRVSPQSSSSSSSSSSSPSSSSSSSSSSFSPLPPALPLHSPLNTSSTQHPGLLGTAALDRDTAQTRAPESPTPDTPGTARDALINAITRPRHSNAEVTYATSAHSPEDELMSDQSTISSYASSNGTLSRQGSDDDIAVERMYRGYLEKPHVQTNLPYKHREFGHCNNPNHRWTSSYNPAEPVHPEEELEPPFYILLTTYLSYLFLISLGHIRDFFGKKFYSQNYAHLLPANGYAALNSDFDSFYTRRLKTRLDDCFSRPVTGVPGRSIMLLDRYSNDARESFNLSGTQTRALNVSSYNYLGFASSSGGCADAVADSIRRYGVAGAAPRHDAGTLDLHHQAEKLTARFVGAEAALIISMGFATNSTTIPAFVQKGCLVISDELNHASIRNGVRLSGASIRTFKHNDMKSLEKLLRDSISEGQPRTHRPWKKILVIVEGLFSMEGTLVNLPALMELKRRYKFYLYVDEAHSIGAMGPNGRGVCDYFGIDPREVDILMGTFTKSFGAAGGYIAGSKEVIDSLRVRCHAMCYAEAMSPPILTQIIASMSAIMGVAPPLAPPADLEEDSSSAVSVWSRHQSFGPAPASTLPTWMQLPVALSNGTEGRERLRRLAFNSRYLSSGLRKLGFIVYGHRDSPIIPLLLYNPGKMGMFSRMMLERVGAEKTPIAVVIVAYPATPLIQSRVRFCLSASHTKTDIDLLLRACDEVGDILDLKWYRNDRWTPQISMTCSSVRY</sequence>
<dbReference type="PROSITE" id="PS00599">
    <property type="entry name" value="AA_TRANSFER_CLASS_2"/>
    <property type="match status" value="1"/>
</dbReference>
<keyword evidence="14" id="KW-0443">Lipid metabolism</keyword>
<feature type="domain" description="Aminotransferase class I/classII large" evidence="19">
    <location>
        <begin position="297"/>
        <end position="545"/>
    </location>
</feature>
<dbReference type="GO" id="GO:0030170">
    <property type="term" value="F:pyridoxal phosphate binding"/>
    <property type="evidence" value="ECO:0007669"/>
    <property type="project" value="InterPro"/>
</dbReference>
<keyword evidence="15" id="KW-0472">Membrane</keyword>
<dbReference type="Gene3D" id="3.90.1150.10">
    <property type="entry name" value="Aspartate Aminotransferase, domain 1"/>
    <property type="match status" value="2"/>
</dbReference>
<dbReference type="InterPro" id="IPR001917">
    <property type="entry name" value="Aminotrans_II_pyridoxalP_BS"/>
</dbReference>